<evidence type="ECO:0000256" key="1">
    <source>
        <dbReference type="SAM" id="Phobius"/>
    </source>
</evidence>
<evidence type="ECO:0000313" key="3">
    <source>
        <dbReference type="Proteomes" id="UP000596929"/>
    </source>
</evidence>
<accession>A0ABR7DB19</accession>
<keyword evidence="1" id="KW-0812">Transmembrane</keyword>
<name>A0ABR7DB19_9CLOT</name>
<protein>
    <submittedName>
        <fullName evidence="2">Uncharacterized protein</fullName>
    </submittedName>
</protein>
<keyword evidence="3" id="KW-1185">Reference proteome</keyword>
<gene>
    <name evidence="2" type="ORF">H8S20_03205</name>
</gene>
<sequence>MGKKNKNYILVLILLIGIVIITTIFSKYFNSATRKEIKLSSTNIETLNLKEEFQNIKNELNIKNEVKLDSINIEYTNDEEITLMSTFFIDEKDVDIKYFYSLYYNKEKFKDNLIIEKIKNKNFYNDNKLLEISSFNLCEEFLNKFNLVKNEKPLNIYEEYSLYASGNMVRYKLRSGKAIVMGKNNNVRELTDEKEAVDGDFINITGTKRDGKSVNTAAPIEKTYGSVDIIIQ</sequence>
<comment type="caution">
    <text evidence="2">The sequence shown here is derived from an EMBL/GenBank/DDBJ whole genome shotgun (WGS) entry which is preliminary data.</text>
</comment>
<organism evidence="2 3">
    <name type="scientific">Clostridium hominis</name>
    <dbReference type="NCBI Taxonomy" id="2763036"/>
    <lineage>
        <taxon>Bacteria</taxon>
        <taxon>Bacillati</taxon>
        <taxon>Bacillota</taxon>
        <taxon>Clostridia</taxon>
        <taxon>Eubacteriales</taxon>
        <taxon>Clostridiaceae</taxon>
        <taxon>Clostridium</taxon>
    </lineage>
</organism>
<reference evidence="2 3" key="1">
    <citation type="submission" date="2020-08" db="EMBL/GenBank/DDBJ databases">
        <title>Genome public.</title>
        <authorList>
            <person name="Liu C."/>
            <person name="Sun Q."/>
        </authorList>
    </citation>
    <scope>NUCLEOTIDE SEQUENCE [LARGE SCALE GENOMIC DNA]</scope>
    <source>
        <strain evidence="2 3">NSJ-6</strain>
    </source>
</reference>
<keyword evidence="1" id="KW-0472">Membrane</keyword>
<dbReference type="RefSeq" id="WP_032119863.1">
    <property type="nucleotide sequence ID" value="NZ_JACOOO010000004.1"/>
</dbReference>
<dbReference type="Proteomes" id="UP000596929">
    <property type="component" value="Unassembled WGS sequence"/>
</dbReference>
<keyword evidence="1" id="KW-1133">Transmembrane helix</keyword>
<evidence type="ECO:0000313" key="2">
    <source>
        <dbReference type="EMBL" id="MBC5627893.1"/>
    </source>
</evidence>
<proteinExistence type="predicted"/>
<feature type="transmembrane region" description="Helical" evidence="1">
    <location>
        <begin position="7"/>
        <end position="29"/>
    </location>
</feature>
<dbReference type="EMBL" id="JACOOO010000004">
    <property type="protein sequence ID" value="MBC5627893.1"/>
    <property type="molecule type" value="Genomic_DNA"/>
</dbReference>